<evidence type="ECO:0000256" key="1">
    <source>
        <dbReference type="SAM" id="MobiDB-lite"/>
    </source>
</evidence>
<feature type="compositionally biased region" description="Acidic residues" evidence="1">
    <location>
        <begin position="13"/>
        <end position="22"/>
    </location>
</feature>
<feature type="compositionally biased region" description="Polar residues" evidence="1">
    <location>
        <begin position="33"/>
        <end position="42"/>
    </location>
</feature>
<comment type="caution">
    <text evidence="2">The sequence shown here is derived from an EMBL/GenBank/DDBJ whole genome shotgun (WGS) entry which is preliminary data.</text>
</comment>
<proteinExistence type="predicted"/>
<sequence length="213" mass="23542">MNYQEETSNQDDFTFDDFEDAHEEPLPTKEPSKPSSKITSKAGSLAKLGSVDAIRGSASQIHDKSASKPSSASRAASKPGSKSVSKASIAHETEGNDYNFDDFDIGGHSEEPLAVAKSQSIRDIENKVTEEEKAKSKEVLESSNPYEDEFDFDLSGLSSIPAHIVAESLAKGFVFSYRKRPNVFLRIRTYQHTFVEVPKGQLISFNKCKRVCR</sequence>
<feature type="compositionally biased region" description="Basic and acidic residues" evidence="1">
    <location>
        <begin position="23"/>
        <end position="32"/>
    </location>
</feature>
<feature type="compositionally biased region" description="Polar residues" evidence="1">
    <location>
        <begin position="1"/>
        <end position="12"/>
    </location>
</feature>
<dbReference type="AlphaFoldDB" id="A0A1Y2CR96"/>
<evidence type="ECO:0000313" key="2">
    <source>
        <dbReference type="EMBL" id="ORY49560.1"/>
    </source>
</evidence>
<feature type="region of interest" description="Disordered" evidence="1">
    <location>
        <begin position="1"/>
        <end position="90"/>
    </location>
</feature>
<evidence type="ECO:0000313" key="3">
    <source>
        <dbReference type="Proteomes" id="UP000193642"/>
    </source>
</evidence>
<protein>
    <submittedName>
        <fullName evidence="2">Uncharacterized protein</fullName>
    </submittedName>
</protein>
<reference evidence="2 3" key="1">
    <citation type="submission" date="2016-07" db="EMBL/GenBank/DDBJ databases">
        <title>Pervasive Adenine N6-methylation of Active Genes in Fungi.</title>
        <authorList>
            <consortium name="DOE Joint Genome Institute"/>
            <person name="Mondo S.J."/>
            <person name="Dannebaum R.O."/>
            <person name="Kuo R.C."/>
            <person name="Labutti K."/>
            <person name="Haridas S."/>
            <person name="Kuo A."/>
            <person name="Salamov A."/>
            <person name="Ahrendt S.R."/>
            <person name="Lipzen A."/>
            <person name="Sullivan W."/>
            <person name="Andreopoulos W.B."/>
            <person name="Clum A."/>
            <person name="Lindquist E."/>
            <person name="Daum C."/>
            <person name="Ramamoorthy G.K."/>
            <person name="Gryganskyi A."/>
            <person name="Culley D."/>
            <person name="Magnuson J.K."/>
            <person name="James T.Y."/>
            <person name="O'Malley M.A."/>
            <person name="Stajich J.E."/>
            <person name="Spatafora J.W."/>
            <person name="Visel A."/>
            <person name="Grigoriev I.V."/>
        </authorList>
    </citation>
    <scope>NUCLEOTIDE SEQUENCE [LARGE SCALE GENOMIC DNA]</scope>
    <source>
        <strain evidence="2 3">JEL800</strain>
    </source>
</reference>
<dbReference type="EMBL" id="MCGO01000009">
    <property type="protein sequence ID" value="ORY49560.1"/>
    <property type="molecule type" value="Genomic_DNA"/>
</dbReference>
<gene>
    <name evidence="2" type="ORF">BCR33DRAFT_585323</name>
</gene>
<dbReference type="Proteomes" id="UP000193642">
    <property type="component" value="Unassembled WGS sequence"/>
</dbReference>
<keyword evidence="3" id="KW-1185">Reference proteome</keyword>
<name>A0A1Y2CR96_9FUNG</name>
<accession>A0A1Y2CR96</accession>
<feature type="compositionally biased region" description="Low complexity" evidence="1">
    <location>
        <begin position="67"/>
        <end position="83"/>
    </location>
</feature>
<organism evidence="2 3">
    <name type="scientific">Rhizoclosmatium globosum</name>
    <dbReference type="NCBI Taxonomy" id="329046"/>
    <lineage>
        <taxon>Eukaryota</taxon>
        <taxon>Fungi</taxon>
        <taxon>Fungi incertae sedis</taxon>
        <taxon>Chytridiomycota</taxon>
        <taxon>Chytridiomycota incertae sedis</taxon>
        <taxon>Chytridiomycetes</taxon>
        <taxon>Chytridiales</taxon>
        <taxon>Chytriomycetaceae</taxon>
        <taxon>Rhizoclosmatium</taxon>
    </lineage>
</organism>